<dbReference type="Pfam" id="PF13041">
    <property type="entry name" value="PPR_2"/>
    <property type="match status" value="3"/>
</dbReference>
<keyword evidence="1" id="KW-0677">Repeat</keyword>
<dbReference type="OMA" id="CIIPRLE"/>
<dbReference type="EMBL" id="KI392532">
    <property type="protein sequence ID" value="ERN14530.1"/>
    <property type="molecule type" value="Genomic_DNA"/>
</dbReference>
<dbReference type="OrthoDB" id="731210at2759"/>
<feature type="repeat" description="PPR" evidence="2">
    <location>
        <begin position="92"/>
        <end position="126"/>
    </location>
</feature>
<gene>
    <name evidence="3" type="ORF">AMTR_s00038p00071780</name>
</gene>
<evidence type="ECO:0000313" key="3">
    <source>
        <dbReference type="EMBL" id="ERN14530.1"/>
    </source>
</evidence>
<dbReference type="Proteomes" id="UP000017836">
    <property type="component" value="Unassembled WGS sequence"/>
</dbReference>
<feature type="repeat" description="PPR" evidence="2">
    <location>
        <begin position="325"/>
        <end position="359"/>
    </location>
</feature>
<dbReference type="Gene3D" id="1.25.40.10">
    <property type="entry name" value="Tetratricopeptide repeat domain"/>
    <property type="match status" value="5"/>
</dbReference>
<name>U5CX84_AMBTC</name>
<dbReference type="InterPro" id="IPR046960">
    <property type="entry name" value="PPR_At4g14850-like_plant"/>
</dbReference>
<dbReference type="FunFam" id="1.25.40.10:FF:000242">
    <property type="entry name" value="Pentatricopeptide repeat-containing protein"/>
    <property type="match status" value="1"/>
</dbReference>
<reference evidence="4" key="1">
    <citation type="journal article" date="2013" name="Science">
        <title>The Amborella genome and the evolution of flowering plants.</title>
        <authorList>
            <consortium name="Amborella Genome Project"/>
        </authorList>
    </citation>
    <scope>NUCLEOTIDE SEQUENCE [LARGE SCALE GENOMIC DNA]</scope>
</reference>
<accession>U5CX84</accession>
<dbReference type="PROSITE" id="PS51375">
    <property type="entry name" value="PPR"/>
    <property type="match status" value="5"/>
</dbReference>
<dbReference type="HOGENOM" id="CLU_002706_0_1_1"/>
<dbReference type="eggNOG" id="KOG4197">
    <property type="taxonomic scope" value="Eukaryota"/>
</dbReference>
<protein>
    <recommendedName>
        <fullName evidence="5">Pentacotripeptide-repeat region of PRORP domain-containing protein</fullName>
    </recommendedName>
</protein>
<dbReference type="Gramene" id="ERN14530">
    <property type="protein sequence ID" value="ERN14530"/>
    <property type="gene ID" value="AMTR_s00038p00071780"/>
</dbReference>
<evidence type="ECO:0008006" key="5">
    <source>
        <dbReference type="Google" id="ProtNLM"/>
    </source>
</evidence>
<dbReference type="InterPro" id="IPR011990">
    <property type="entry name" value="TPR-like_helical_dom_sf"/>
</dbReference>
<dbReference type="PANTHER" id="PTHR24015">
    <property type="entry name" value="OS07G0578800 PROTEIN-RELATED"/>
    <property type="match status" value="1"/>
</dbReference>
<dbReference type="InterPro" id="IPR002885">
    <property type="entry name" value="PPR_rpt"/>
</dbReference>
<dbReference type="AlphaFoldDB" id="U5CX84"/>
<feature type="repeat" description="PPR" evidence="2">
    <location>
        <begin position="557"/>
        <end position="591"/>
    </location>
</feature>
<feature type="repeat" description="PPR" evidence="2">
    <location>
        <begin position="457"/>
        <end position="487"/>
    </location>
</feature>
<evidence type="ECO:0000313" key="4">
    <source>
        <dbReference type="Proteomes" id="UP000017836"/>
    </source>
</evidence>
<organism evidence="3 4">
    <name type="scientific">Amborella trichopoda</name>
    <dbReference type="NCBI Taxonomy" id="13333"/>
    <lineage>
        <taxon>Eukaryota</taxon>
        <taxon>Viridiplantae</taxon>
        <taxon>Streptophyta</taxon>
        <taxon>Embryophyta</taxon>
        <taxon>Tracheophyta</taxon>
        <taxon>Spermatophyta</taxon>
        <taxon>Magnoliopsida</taxon>
        <taxon>Amborellales</taxon>
        <taxon>Amborellaceae</taxon>
        <taxon>Amborella</taxon>
    </lineage>
</organism>
<dbReference type="FunFam" id="1.25.40.10:FF:000425">
    <property type="entry name" value="Pentatricopeptide repeat-containing protein At3g26540"/>
    <property type="match status" value="1"/>
</dbReference>
<evidence type="ECO:0000256" key="2">
    <source>
        <dbReference type="PROSITE-ProRule" id="PRU00708"/>
    </source>
</evidence>
<dbReference type="NCBIfam" id="TIGR00756">
    <property type="entry name" value="PPR"/>
    <property type="match status" value="6"/>
</dbReference>
<dbReference type="KEGG" id="atr:18442788"/>
<dbReference type="Pfam" id="PF01535">
    <property type="entry name" value="PPR"/>
    <property type="match status" value="4"/>
</dbReference>
<dbReference type="FunFam" id="1.25.40.10:FF:000381">
    <property type="entry name" value="Pentatricopeptide repeat-containing protein"/>
    <property type="match status" value="1"/>
</dbReference>
<dbReference type="GO" id="GO:0003723">
    <property type="term" value="F:RNA binding"/>
    <property type="evidence" value="ECO:0000318"/>
    <property type="project" value="GO_Central"/>
</dbReference>
<dbReference type="FunFam" id="1.25.40.10:FF:000442">
    <property type="entry name" value="Pentatricopeptide repeat-containing protein At3g49710"/>
    <property type="match status" value="1"/>
</dbReference>
<proteinExistence type="predicted"/>
<dbReference type="GO" id="GO:0009451">
    <property type="term" value="P:RNA modification"/>
    <property type="evidence" value="ECO:0000318"/>
    <property type="project" value="GO_Central"/>
</dbReference>
<feature type="repeat" description="PPR" evidence="2">
    <location>
        <begin position="224"/>
        <end position="258"/>
    </location>
</feature>
<dbReference type="STRING" id="13333.U5CX84"/>
<sequence>MAVTTPTSLLGRLLDHVGNRNLNGKPKIIKPDILSLLSYGRLKQALGVLFSINKPVDQSIYAHFLQLCTDRKAINEGRKVEIHLLKFQMNPSVFLLNRIIEMYAKCGSMTDALQVFDRMRKPNGGSWNAMISGFEYLGFHENVLDYFWSMYGLGIRPNQVTFACVLSACASLMALGPARQVHCLILKWGFFSNVVLSSSIVDVYGKCRAIEESKRVFGEIKNPNNISWNVIIKRCCEVGREEEALVLFFQMHRAKAKPMNFTFANVLSACASTLGIEEGCQIHALSIRHGLDVDDYITSSLVDMYSKCGFLEEARRVFDNAHTRNVITWTAILSGYSKHGFTEEARNFFDEMPQRNVVSWNAMLVGYTQLCRWEEGLDFFSKMRREACEIDHVTLGLVLNICAGLTDLELGKQVHAFVNRHGFSSYLFTCNSLLDMYGKCGSLRSMDRWFFAMAQKDIVSWNSFMSSYARHGQSEETLRIFGEMDRDVKLNEFTISTVLAACSNILSLQHGKQLHGYTIRTFLERDIVIRGALVDMYSKCRCLDYALKVFYEVCLADIVLWNSMISGCAHNKRGKEALELFELMQESGVKPDNVTFVGILVACISEGMVDIGRWFFNSMSEKHCVIPRVEHYALMVELFGRNGCMDELKDFIGALPFEPTPAMWMLVSECCRNHGDTRLGELASQRLHELDEIGLKPINSAPCETDLGLRNSLN</sequence>
<dbReference type="PANTHER" id="PTHR24015:SF72">
    <property type="entry name" value="OS04G0436800 PROTEIN"/>
    <property type="match status" value="1"/>
</dbReference>
<evidence type="ECO:0000256" key="1">
    <source>
        <dbReference type="ARBA" id="ARBA00022737"/>
    </source>
</evidence>
<keyword evidence="4" id="KW-1185">Reference proteome</keyword>
<dbReference type="FunFam" id="1.25.40.10:FF:000073">
    <property type="entry name" value="Pentatricopeptide repeat-containing protein chloroplastic"/>
    <property type="match status" value="1"/>
</dbReference>